<keyword evidence="7" id="KW-1185">Reference proteome</keyword>
<evidence type="ECO:0000256" key="1">
    <source>
        <dbReference type="ARBA" id="ARBA00005495"/>
    </source>
</evidence>
<gene>
    <name evidence="6" type="ORF">SAMN05444336_10921</name>
</gene>
<protein>
    <submittedName>
        <fullName evidence="6">Uncharacterized conserved protein</fullName>
    </submittedName>
</protein>
<dbReference type="PANTHER" id="PTHR33337:SF40">
    <property type="entry name" value="CENP-V_GFA DOMAIN-CONTAINING PROTEIN-RELATED"/>
    <property type="match status" value="1"/>
</dbReference>
<dbReference type="SUPFAM" id="SSF51316">
    <property type="entry name" value="Mss4-like"/>
    <property type="match status" value="1"/>
</dbReference>
<dbReference type="Pfam" id="PF04828">
    <property type="entry name" value="GFA"/>
    <property type="match status" value="1"/>
</dbReference>
<dbReference type="Proteomes" id="UP000199118">
    <property type="component" value="Unassembled WGS sequence"/>
</dbReference>
<dbReference type="EMBL" id="FNMZ01000009">
    <property type="protein sequence ID" value="SDX72373.1"/>
    <property type="molecule type" value="Genomic_DNA"/>
</dbReference>
<keyword evidence="4" id="KW-0456">Lyase</keyword>
<proteinExistence type="inferred from homology"/>
<organism evidence="6 7">
    <name type="scientific">Albimonas donghaensis</name>
    <dbReference type="NCBI Taxonomy" id="356660"/>
    <lineage>
        <taxon>Bacteria</taxon>
        <taxon>Pseudomonadati</taxon>
        <taxon>Pseudomonadota</taxon>
        <taxon>Alphaproteobacteria</taxon>
        <taxon>Rhodobacterales</taxon>
        <taxon>Paracoccaceae</taxon>
        <taxon>Albimonas</taxon>
    </lineage>
</organism>
<dbReference type="Gene3D" id="3.90.1590.10">
    <property type="entry name" value="glutathione-dependent formaldehyde- activating enzyme (gfa)"/>
    <property type="match status" value="1"/>
</dbReference>
<reference evidence="6 7" key="1">
    <citation type="submission" date="2016-10" db="EMBL/GenBank/DDBJ databases">
        <authorList>
            <person name="de Groot N.N."/>
        </authorList>
    </citation>
    <scope>NUCLEOTIDE SEQUENCE [LARGE SCALE GENOMIC DNA]</scope>
    <source>
        <strain evidence="6 7">DSM 17890</strain>
    </source>
</reference>
<feature type="domain" description="CENP-V/GFA" evidence="5">
    <location>
        <begin position="17"/>
        <end position="134"/>
    </location>
</feature>
<dbReference type="STRING" id="356660.SAMN05444336_10921"/>
<evidence type="ECO:0000313" key="6">
    <source>
        <dbReference type="EMBL" id="SDX72373.1"/>
    </source>
</evidence>
<accession>A0A1H3E0Z1</accession>
<dbReference type="PROSITE" id="PS51891">
    <property type="entry name" value="CENP_V_GFA"/>
    <property type="match status" value="1"/>
</dbReference>
<evidence type="ECO:0000256" key="3">
    <source>
        <dbReference type="ARBA" id="ARBA00022833"/>
    </source>
</evidence>
<sequence>MSMERSAGDPAGRAPPWTGGCRCGAVRLEATAAPVMAVACHCKGCRRMTGGAYSLSLMLPEAGFRLTAGETVRAGLGAALEGGLALGSGENPDLAAALDHRACPVCKSWMFTRIAMLPDMVNLRAAMLDRDAWVTPFVETCRAEAQPGIVTGARHAFDGFPDAAAWPGLMIAYAREGARP</sequence>
<dbReference type="GO" id="GO:0046872">
    <property type="term" value="F:metal ion binding"/>
    <property type="evidence" value="ECO:0007669"/>
    <property type="project" value="UniProtKB-KW"/>
</dbReference>
<dbReference type="PANTHER" id="PTHR33337">
    <property type="entry name" value="GFA DOMAIN-CONTAINING PROTEIN"/>
    <property type="match status" value="1"/>
</dbReference>
<keyword evidence="2" id="KW-0479">Metal-binding</keyword>
<comment type="similarity">
    <text evidence="1">Belongs to the Gfa family.</text>
</comment>
<dbReference type="GO" id="GO:0016846">
    <property type="term" value="F:carbon-sulfur lyase activity"/>
    <property type="evidence" value="ECO:0007669"/>
    <property type="project" value="InterPro"/>
</dbReference>
<dbReference type="InterPro" id="IPR006913">
    <property type="entry name" value="CENP-V/GFA"/>
</dbReference>
<dbReference type="AlphaFoldDB" id="A0A1H3E0Z1"/>
<evidence type="ECO:0000259" key="5">
    <source>
        <dbReference type="PROSITE" id="PS51891"/>
    </source>
</evidence>
<keyword evidence="3" id="KW-0862">Zinc</keyword>
<evidence type="ECO:0000256" key="4">
    <source>
        <dbReference type="ARBA" id="ARBA00023239"/>
    </source>
</evidence>
<evidence type="ECO:0000256" key="2">
    <source>
        <dbReference type="ARBA" id="ARBA00022723"/>
    </source>
</evidence>
<evidence type="ECO:0000313" key="7">
    <source>
        <dbReference type="Proteomes" id="UP000199118"/>
    </source>
</evidence>
<dbReference type="InterPro" id="IPR011057">
    <property type="entry name" value="Mss4-like_sf"/>
</dbReference>
<dbReference type="RefSeq" id="WP_218133466.1">
    <property type="nucleotide sequence ID" value="NZ_FNMZ01000009.1"/>
</dbReference>
<name>A0A1H3E0Z1_9RHOB</name>